<dbReference type="CDD" id="cd00390">
    <property type="entry name" value="Urease_gamma"/>
    <property type="match status" value="1"/>
</dbReference>
<comment type="similarity">
    <text evidence="6">Belongs to the urease beta subunit family.</text>
</comment>
<dbReference type="EMBL" id="CP054614">
    <property type="protein sequence ID" value="QKS55208.1"/>
    <property type="molecule type" value="Genomic_DNA"/>
</dbReference>
<evidence type="ECO:0000256" key="5">
    <source>
        <dbReference type="HAMAP-Rule" id="MF_00739"/>
    </source>
</evidence>
<dbReference type="NCBIfam" id="TIGR00192">
    <property type="entry name" value="urease_beta"/>
    <property type="match status" value="1"/>
</dbReference>
<dbReference type="PIRSF" id="PIRSF001225">
    <property type="entry name" value="Urease_gammabeta"/>
    <property type="match status" value="1"/>
</dbReference>
<evidence type="ECO:0000313" key="8">
    <source>
        <dbReference type="EMBL" id="QKS55208.1"/>
    </source>
</evidence>
<keyword evidence="2 5" id="KW-0963">Cytoplasm</keyword>
<comment type="subcellular location">
    <subcellularLocation>
        <location evidence="5">Cytoplasm</location>
    </subcellularLocation>
</comment>
<reference evidence="8 10" key="2">
    <citation type="submission" date="2020-06" db="EMBL/GenBank/DDBJ databases">
        <title>Complete genome of Paenibacillus barcinonensis KACC11450.</title>
        <authorList>
            <person name="Kim M."/>
            <person name="Park Y.-J."/>
            <person name="Shin J.-H."/>
        </authorList>
    </citation>
    <scope>NUCLEOTIDE SEQUENCE [LARGE SCALE GENOMIC DNA]</scope>
    <source>
        <strain evidence="8 10">KACC11450</strain>
    </source>
</reference>
<protein>
    <recommendedName>
        <fullName evidence="5 6">Multifunctional fusion protein</fullName>
    </recommendedName>
    <domain>
        <recommendedName>
            <fullName evidence="5">Urease subunit gamma</fullName>
            <ecNumber evidence="5">3.5.1.5</ecNumber>
        </recommendedName>
        <alternativeName>
            <fullName evidence="5">Urea amidohydrolase subunit gamma</fullName>
        </alternativeName>
    </domain>
    <domain>
        <recommendedName>
            <fullName evidence="6">Urease subunit beta</fullName>
        </recommendedName>
        <alternativeName>
            <fullName evidence="6">Urea amidohydrolase subunit beta</fullName>
        </alternativeName>
    </domain>
</protein>
<dbReference type="GO" id="GO:0043419">
    <property type="term" value="P:urea catabolic process"/>
    <property type="evidence" value="ECO:0007669"/>
    <property type="project" value="UniProtKB-UniRule"/>
</dbReference>
<gene>
    <name evidence="5 8" type="primary">ureA</name>
    <name evidence="6" type="synonym">ureB</name>
    <name evidence="7" type="ORF">DFQ00_1206</name>
    <name evidence="8" type="ORF">HUB98_02040</name>
</gene>
<dbReference type="NCBIfam" id="TIGR00193">
    <property type="entry name" value="urease_gam"/>
    <property type="match status" value="1"/>
</dbReference>
<dbReference type="RefSeq" id="WP_110898736.1">
    <property type="nucleotide sequence ID" value="NZ_CP054614.1"/>
</dbReference>
<dbReference type="NCBIfam" id="NF009682">
    <property type="entry name" value="PRK13203.1"/>
    <property type="match status" value="1"/>
</dbReference>
<evidence type="ECO:0000313" key="7">
    <source>
        <dbReference type="EMBL" id="PYE45388.1"/>
    </source>
</evidence>
<evidence type="ECO:0000313" key="10">
    <source>
        <dbReference type="Proteomes" id="UP000509327"/>
    </source>
</evidence>
<dbReference type="PANTHER" id="PTHR33569">
    <property type="entry name" value="UREASE"/>
    <property type="match status" value="1"/>
</dbReference>
<dbReference type="NCBIfam" id="NF009671">
    <property type="entry name" value="PRK13192.1"/>
    <property type="match status" value="1"/>
</dbReference>
<dbReference type="InterPro" id="IPR002019">
    <property type="entry name" value="Urease_beta-like"/>
</dbReference>
<evidence type="ECO:0000256" key="6">
    <source>
        <dbReference type="HAMAP-Rule" id="MF_01954"/>
    </source>
</evidence>
<dbReference type="OrthoDB" id="9793527at2"/>
<dbReference type="InterPro" id="IPR036463">
    <property type="entry name" value="Urease_gamma_sf"/>
</dbReference>
<dbReference type="Proteomes" id="UP000247790">
    <property type="component" value="Unassembled WGS sequence"/>
</dbReference>
<dbReference type="NCBIfam" id="NF009712">
    <property type="entry name" value="PRK13241.1"/>
    <property type="match status" value="1"/>
</dbReference>
<proteinExistence type="inferred from homology"/>
<dbReference type="Pfam" id="PF00547">
    <property type="entry name" value="Urease_gamma"/>
    <property type="match status" value="1"/>
</dbReference>
<evidence type="ECO:0000313" key="9">
    <source>
        <dbReference type="Proteomes" id="UP000247790"/>
    </source>
</evidence>
<dbReference type="InterPro" id="IPR012010">
    <property type="entry name" value="Urease_gamma"/>
</dbReference>
<sequence>MHLTVQEREKLLMYLAADMAEKRLKRGVQLNYPEAAAYISGFVVEGARDGKTVKQLMEEARHLLTATQVMDGVAELLSEVQIEATFPDGTKLVTVHEPITRIDGAIIPGEYEFADDPIVLLPDRKRITRSVTNTGSRPIQVGSHFHFFETNPSLAFDREGTKGYRLDIASGLSVRFEPGETHEITLVEIGGTKEIYGFAGLTNGRVES</sequence>
<dbReference type="HAMAP" id="MF_00739">
    <property type="entry name" value="Urease_gamma"/>
    <property type="match status" value="1"/>
</dbReference>
<keyword evidence="10" id="KW-1185">Reference proteome</keyword>
<dbReference type="AlphaFoldDB" id="A0A2V4VSY0"/>
<dbReference type="Pfam" id="PF00699">
    <property type="entry name" value="Urease_beta"/>
    <property type="match status" value="1"/>
</dbReference>
<evidence type="ECO:0000256" key="4">
    <source>
        <dbReference type="ARBA" id="ARBA00047778"/>
    </source>
</evidence>
<evidence type="ECO:0000256" key="3">
    <source>
        <dbReference type="ARBA" id="ARBA00022801"/>
    </source>
</evidence>
<dbReference type="GO" id="GO:0035550">
    <property type="term" value="C:urease complex"/>
    <property type="evidence" value="ECO:0007669"/>
    <property type="project" value="InterPro"/>
</dbReference>
<dbReference type="CDD" id="cd00407">
    <property type="entry name" value="Urease_beta"/>
    <property type="match status" value="1"/>
</dbReference>
<dbReference type="InterPro" id="IPR050069">
    <property type="entry name" value="Urease_subunit"/>
</dbReference>
<keyword evidence="3 5" id="KW-0378">Hydrolase</keyword>
<dbReference type="SUPFAM" id="SSF54111">
    <property type="entry name" value="Urease, gamma-subunit"/>
    <property type="match status" value="1"/>
</dbReference>
<dbReference type="PANTHER" id="PTHR33569:SF1">
    <property type="entry name" value="UREASE"/>
    <property type="match status" value="1"/>
</dbReference>
<evidence type="ECO:0000256" key="1">
    <source>
        <dbReference type="ARBA" id="ARBA00004897"/>
    </source>
</evidence>
<name>A0A2V4VSY0_PAEBA</name>
<dbReference type="Proteomes" id="UP000509327">
    <property type="component" value="Chromosome"/>
</dbReference>
<comment type="catalytic activity">
    <reaction evidence="4 5">
        <text>urea + 2 H2O + H(+) = hydrogencarbonate + 2 NH4(+)</text>
        <dbReference type="Rhea" id="RHEA:20557"/>
        <dbReference type="ChEBI" id="CHEBI:15377"/>
        <dbReference type="ChEBI" id="CHEBI:15378"/>
        <dbReference type="ChEBI" id="CHEBI:16199"/>
        <dbReference type="ChEBI" id="CHEBI:17544"/>
        <dbReference type="ChEBI" id="CHEBI:28938"/>
        <dbReference type="EC" id="3.5.1.5"/>
    </reaction>
</comment>
<comment type="subunit">
    <text evidence="5">Heterotrimer of UreA (gamma), UreB (beta) and UreC (alpha) subunits. Three heterotrimers associate to form the active enzyme.</text>
</comment>
<dbReference type="Gene3D" id="2.10.150.10">
    <property type="entry name" value="Urease, beta subunit"/>
    <property type="match status" value="1"/>
</dbReference>
<accession>A0A2V4VSY0</accession>
<evidence type="ECO:0000256" key="2">
    <source>
        <dbReference type="ARBA" id="ARBA00022490"/>
    </source>
</evidence>
<comment type="pathway">
    <text evidence="1 5">Nitrogen metabolism; urea degradation; CO(2) and NH(3) from urea (urease route): step 1/1.</text>
</comment>
<organism evidence="7 9">
    <name type="scientific">Paenibacillus barcinonensis</name>
    <dbReference type="NCBI Taxonomy" id="198119"/>
    <lineage>
        <taxon>Bacteria</taxon>
        <taxon>Bacillati</taxon>
        <taxon>Bacillota</taxon>
        <taxon>Bacilli</taxon>
        <taxon>Bacillales</taxon>
        <taxon>Paenibacillaceae</taxon>
        <taxon>Paenibacillus</taxon>
    </lineage>
</organism>
<dbReference type="UniPathway" id="UPA00258">
    <property type="reaction ID" value="UER00370"/>
</dbReference>
<dbReference type="GO" id="GO:0009039">
    <property type="term" value="F:urease activity"/>
    <property type="evidence" value="ECO:0007669"/>
    <property type="project" value="UniProtKB-UniRule"/>
</dbReference>
<reference evidence="7 9" key="1">
    <citation type="submission" date="2018-06" db="EMBL/GenBank/DDBJ databases">
        <title>Genomic Encyclopedia of Type Strains, Phase III (KMG-III): the genomes of soil and plant-associated and newly described type strains.</title>
        <authorList>
            <person name="Whitman W."/>
        </authorList>
    </citation>
    <scope>NUCLEOTIDE SEQUENCE [LARGE SCALE GENOMIC DNA]</scope>
    <source>
        <strain evidence="7 9">CECT 7022</strain>
    </source>
</reference>
<dbReference type="EMBL" id="QJSW01000020">
    <property type="protein sequence ID" value="PYE45388.1"/>
    <property type="molecule type" value="Genomic_DNA"/>
</dbReference>
<dbReference type="SUPFAM" id="SSF51278">
    <property type="entry name" value="Urease, beta-subunit"/>
    <property type="match status" value="1"/>
</dbReference>
<dbReference type="InterPro" id="IPR002026">
    <property type="entry name" value="Urease_gamma/gamma-beta_su"/>
</dbReference>
<dbReference type="GO" id="GO:0016151">
    <property type="term" value="F:nickel cation binding"/>
    <property type="evidence" value="ECO:0007669"/>
    <property type="project" value="InterPro"/>
</dbReference>
<dbReference type="HAMAP" id="MF_01954">
    <property type="entry name" value="Urease_beta"/>
    <property type="match status" value="1"/>
</dbReference>
<dbReference type="EC" id="3.5.1.5" evidence="5"/>
<dbReference type="InterPro" id="IPR036461">
    <property type="entry name" value="Urease_betasu_sf"/>
</dbReference>
<dbReference type="Gene3D" id="3.30.280.10">
    <property type="entry name" value="Urease, gamma-like subunit"/>
    <property type="match status" value="1"/>
</dbReference>
<comment type="similarity">
    <text evidence="5">Belongs to the urease gamma subunit family.</text>
</comment>
<dbReference type="InterPro" id="IPR008223">
    <property type="entry name" value="Urease_gamma-beta_su"/>
</dbReference>